<feature type="domain" description="C2H2-type" evidence="10">
    <location>
        <begin position="82"/>
        <end position="109"/>
    </location>
</feature>
<feature type="domain" description="C2H2-type" evidence="10">
    <location>
        <begin position="110"/>
        <end position="132"/>
    </location>
</feature>
<evidence type="ECO:0000313" key="12">
    <source>
        <dbReference type="WBParaSite" id="MhA1_Contig2999.frz3.gene2"/>
    </source>
</evidence>
<organism evidence="11 12">
    <name type="scientific">Meloidogyne hapla</name>
    <name type="common">Root-knot nematode worm</name>
    <dbReference type="NCBI Taxonomy" id="6305"/>
    <lineage>
        <taxon>Eukaryota</taxon>
        <taxon>Metazoa</taxon>
        <taxon>Ecdysozoa</taxon>
        <taxon>Nematoda</taxon>
        <taxon>Chromadorea</taxon>
        <taxon>Rhabditida</taxon>
        <taxon>Tylenchina</taxon>
        <taxon>Tylenchomorpha</taxon>
        <taxon>Tylenchoidea</taxon>
        <taxon>Meloidogynidae</taxon>
        <taxon>Meloidogyninae</taxon>
        <taxon>Meloidogyne</taxon>
    </lineage>
</organism>
<dbReference type="FunFam" id="3.30.160.60:FF:000260">
    <property type="entry name" value="Spalt-like transcription factor 1"/>
    <property type="match status" value="1"/>
</dbReference>
<dbReference type="InterPro" id="IPR036236">
    <property type="entry name" value="Znf_C2H2_sf"/>
</dbReference>
<keyword evidence="11" id="KW-1185">Reference proteome</keyword>
<evidence type="ECO:0000313" key="11">
    <source>
        <dbReference type="Proteomes" id="UP000095281"/>
    </source>
</evidence>
<keyword evidence="5" id="KW-0862">Zinc</keyword>
<keyword evidence="4 9" id="KW-0863">Zinc-finger</keyword>
<keyword evidence="2" id="KW-0479">Metal-binding</keyword>
<evidence type="ECO:0000256" key="8">
    <source>
        <dbReference type="ARBA" id="ARBA00023242"/>
    </source>
</evidence>
<keyword evidence="3" id="KW-0677">Repeat</keyword>
<accession>A0A1I8BLR3</accession>
<comment type="subcellular location">
    <subcellularLocation>
        <location evidence="1">Nucleus</location>
    </subcellularLocation>
</comment>
<dbReference type="GO" id="GO:0003700">
    <property type="term" value="F:DNA-binding transcription factor activity"/>
    <property type="evidence" value="ECO:0007669"/>
    <property type="project" value="TreeGrafter"/>
</dbReference>
<dbReference type="Gene3D" id="3.30.160.60">
    <property type="entry name" value="Classic Zinc Finger"/>
    <property type="match status" value="2"/>
</dbReference>
<evidence type="ECO:0000256" key="2">
    <source>
        <dbReference type="ARBA" id="ARBA00022723"/>
    </source>
</evidence>
<proteinExistence type="predicted"/>
<evidence type="ECO:0000256" key="5">
    <source>
        <dbReference type="ARBA" id="ARBA00022833"/>
    </source>
</evidence>
<dbReference type="PANTHER" id="PTHR45993">
    <property type="entry name" value="B-CELL LYMPHOMA/LEUKEMIA 11"/>
    <property type="match status" value="1"/>
</dbReference>
<dbReference type="GO" id="GO:0008270">
    <property type="term" value="F:zinc ion binding"/>
    <property type="evidence" value="ECO:0007669"/>
    <property type="project" value="UniProtKB-KW"/>
</dbReference>
<dbReference type="Pfam" id="PF00096">
    <property type="entry name" value="zf-C2H2"/>
    <property type="match status" value="2"/>
</dbReference>
<dbReference type="GO" id="GO:2000026">
    <property type="term" value="P:regulation of multicellular organismal development"/>
    <property type="evidence" value="ECO:0007669"/>
    <property type="project" value="UniProtKB-ARBA"/>
</dbReference>
<evidence type="ECO:0000259" key="10">
    <source>
        <dbReference type="PROSITE" id="PS50157"/>
    </source>
</evidence>
<keyword evidence="7" id="KW-0804">Transcription</keyword>
<dbReference type="WBParaSite" id="MhA1_Contig2999.frz3.gene2">
    <property type="protein sequence ID" value="MhA1_Contig2999.frz3.gene2"/>
    <property type="gene ID" value="MhA1_Contig2999.frz3.gene2"/>
</dbReference>
<dbReference type="GO" id="GO:0005634">
    <property type="term" value="C:nucleus"/>
    <property type="evidence" value="ECO:0007669"/>
    <property type="project" value="UniProtKB-SubCell"/>
</dbReference>
<dbReference type="Proteomes" id="UP000095281">
    <property type="component" value="Unplaced"/>
</dbReference>
<protein>
    <submittedName>
        <fullName evidence="12">C2H2-type domain-containing protein</fullName>
    </submittedName>
</protein>
<evidence type="ECO:0000256" key="3">
    <source>
        <dbReference type="ARBA" id="ARBA00022737"/>
    </source>
</evidence>
<dbReference type="OMA" id="HMSTHRI"/>
<keyword evidence="6" id="KW-0805">Transcription regulation</keyword>
<dbReference type="SUPFAM" id="SSF57667">
    <property type="entry name" value="beta-beta-alpha zinc fingers"/>
    <property type="match status" value="1"/>
</dbReference>
<dbReference type="InterPro" id="IPR013087">
    <property type="entry name" value="Znf_C2H2_type"/>
</dbReference>
<dbReference type="PANTHER" id="PTHR45993:SF6">
    <property type="entry name" value="C2H2-TYPE DOMAIN-CONTAINING PROTEIN"/>
    <property type="match status" value="1"/>
</dbReference>
<dbReference type="FunFam" id="3.30.160.60:FF:000744">
    <property type="entry name" value="zinc finger E-box-binding homeobox 1"/>
    <property type="match status" value="1"/>
</dbReference>
<evidence type="ECO:0000256" key="4">
    <source>
        <dbReference type="ARBA" id="ARBA00022771"/>
    </source>
</evidence>
<dbReference type="PROSITE" id="PS50157">
    <property type="entry name" value="ZINC_FINGER_C2H2_2"/>
    <property type="match status" value="2"/>
</dbReference>
<dbReference type="PROSITE" id="PS00028">
    <property type="entry name" value="ZINC_FINGER_C2H2_1"/>
    <property type="match status" value="2"/>
</dbReference>
<reference evidence="12" key="1">
    <citation type="submission" date="2016-11" db="UniProtKB">
        <authorList>
            <consortium name="WormBaseParasite"/>
        </authorList>
    </citation>
    <scope>IDENTIFICATION</scope>
</reference>
<evidence type="ECO:0000256" key="6">
    <source>
        <dbReference type="ARBA" id="ARBA00023015"/>
    </source>
</evidence>
<dbReference type="GO" id="GO:0000978">
    <property type="term" value="F:RNA polymerase II cis-regulatory region sequence-specific DNA binding"/>
    <property type="evidence" value="ECO:0007669"/>
    <property type="project" value="TreeGrafter"/>
</dbReference>
<evidence type="ECO:0000256" key="7">
    <source>
        <dbReference type="ARBA" id="ARBA00023163"/>
    </source>
</evidence>
<dbReference type="InterPro" id="IPR051497">
    <property type="entry name" value="Dev/Hematopoietic_TF"/>
</dbReference>
<dbReference type="SMART" id="SM00355">
    <property type="entry name" value="ZnF_C2H2"/>
    <property type="match status" value="3"/>
</dbReference>
<name>A0A1I8BLR3_MELHA</name>
<dbReference type="AlphaFoldDB" id="A0A1I8BLR3"/>
<keyword evidence="8" id="KW-0539">Nucleus</keyword>
<evidence type="ECO:0000256" key="1">
    <source>
        <dbReference type="ARBA" id="ARBA00004123"/>
    </source>
</evidence>
<evidence type="ECO:0000256" key="9">
    <source>
        <dbReference type="PROSITE-ProRule" id="PRU00042"/>
    </source>
</evidence>
<sequence length="137" mass="15847">MEAVGEPGPFTCYFCKQKCSQVWALLEHVYIAHEVRISDEQLPTFSYSKEETNNIKSSDIEEGRNKFKEETNNIKSSNAKKNRCSFCQKAFTIRSDLNRHIRTHTGEKPYKCQICPSAFALKVTLKRHMSTHRITTV</sequence>
<dbReference type="GO" id="GO:0006357">
    <property type="term" value="P:regulation of transcription by RNA polymerase II"/>
    <property type="evidence" value="ECO:0007669"/>
    <property type="project" value="TreeGrafter"/>
</dbReference>
<dbReference type="GO" id="GO:0022603">
    <property type="term" value="P:regulation of anatomical structure morphogenesis"/>
    <property type="evidence" value="ECO:0007669"/>
    <property type="project" value="UniProtKB-ARBA"/>
</dbReference>